<feature type="region of interest" description="Disordered" evidence="5">
    <location>
        <begin position="506"/>
        <end position="573"/>
    </location>
</feature>
<evidence type="ECO:0000256" key="3">
    <source>
        <dbReference type="ARBA" id="ARBA00022989"/>
    </source>
</evidence>
<organism evidence="7">
    <name type="scientific">Cyprideis torosa</name>
    <dbReference type="NCBI Taxonomy" id="163714"/>
    <lineage>
        <taxon>Eukaryota</taxon>
        <taxon>Metazoa</taxon>
        <taxon>Ecdysozoa</taxon>
        <taxon>Arthropoda</taxon>
        <taxon>Crustacea</taxon>
        <taxon>Oligostraca</taxon>
        <taxon>Ostracoda</taxon>
        <taxon>Podocopa</taxon>
        <taxon>Podocopida</taxon>
        <taxon>Cytherocopina</taxon>
        <taxon>Cytheroidea</taxon>
        <taxon>Cytherideidae</taxon>
        <taxon>Cyprideis</taxon>
    </lineage>
</organism>
<reference evidence="7" key="1">
    <citation type="submission" date="2020-11" db="EMBL/GenBank/DDBJ databases">
        <authorList>
            <person name="Tran Van P."/>
        </authorList>
    </citation>
    <scope>NUCLEOTIDE SEQUENCE</scope>
</reference>
<dbReference type="PANTHER" id="PTHR17920">
    <property type="entry name" value="TRANSMEMBRANE AND COILED-COIL DOMAIN-CONTAINING PROTEIN 4 TMCO4"/>
    <property type="match status" value="1"/>
</dbReference>
<dbReference type="GO" id="GO:0016020">
    <property type="term" value="C:membrane"/>
    <property type="evidence" value="ECO:0007669"/>
    <property type="project" value="UniProtKB-SubCell"/>
</dbReference>
<evidence type="ECO:0000256" key="1">
    <source>
        <dbReference type="ARBA" id="ARBA00004141"/>
    </source>
</evidence>
<feature type="transmembrane region" description="Helical" evidence="6">
    <location>
        <begin position="436"/>
        <end position="460"/>
    </location>
</feature>
<dbReference type="PANTHER" id="PTHR17920:SF3">
    <property type="entry name" value="TRANSMEMBRANE AND COILED-COIL DOMAIN-CONTAINING PROTEIN 4"/>
    <property type="match status" value="1"/>
</dbReference>
<evidence type="ECO:0000313" key="7">
    <source>
        <dbReference type="EMBL" id="CAD7231658.1"/>
    </source>
</evidence>
<comment type="subcellular location">
    <subcellularLocation>
        <location evidence="1">Membrane</location>
        <topology evidence="1">Multi-pass membrane protein</topology>
    </subcellularLocation>
</comment>
<evidence type="ECO:0000256" key="4">
    <source>
        <dbReference type="ARBA" id="ARBA00023136"/>
    </source>
</evidence>
<dbReference type="Pfam" id="PF05277">
    <property type="entry name" value="DUF726"/>
    <property type="match status" value="1"/>
</dbReference>
<feature type="transmembrane region" description="Helical" evidence="6">
    <location>
        <begin position="399"/>
        <end position="424"/>
    </location>
</feature>
<protein>
    <submittedName>
        <fullName evidence="7">Uncharacterized protein</fullName>
    </submittedName>
</protein>
<evidence type="ECO:0000256" key="6">
    <source>
        <dbReference type="SAM" id="Phobius"/>
    </source>
</evidence>
<keyword evidence="4 6" id="KW-0472">Membrane</keyword>
<dbReference type="OrthoDB" id="277931at2759"/>
<accession>A0A7R8WHC6</accession>
<dbReference type="InterPro" id="IPR007941">
    <property type="entry name" value="DUF726"/>
</dbReference>
<evidence type="ECO:0000256" key="2">
    <source>
        <dbReference type="ARBA" id="ARBA00022692"/>
    </source>
</evidence>
<dbReference type="AlphaFoldDB" id="A0A7R8WHC6"/>
<proteinExistence type="predicted"/>
<keyword evidence="2 6" id="KW-0812">Transmembrane</keyword>
<name>A0A7R8WHC6_9CRUS</name>
<feature type="compositionally biased region" description="Polar residues" evidence="5">
    <location>
        <begin position="506"/>
        <end position="536"/>
    </location>
</feature>
<sequence>MEEVFLGNGGHWKAFHSVLMEEDRMDGTTGEVPEDIRNCRMEVLVLQDLVNFAVRNGKYDARMRVLLRYFAWRFSVSLDLVELFEESVVELLAQTKEEMSEPEEEGNYLKIILRLFPALTSKVGQERPIKFKGWEEGEVDRRLGADMADVRMLAEEYPPLREFSRTMKGAHHDIATAERKNPHAAVERTRMVSMLKNKVQASQSFLQMGQTRGGLQEVLGESWERERKKSGLKAVDALALRYYRLGLDPYFFALLASLPPDFLEEPDWSTVYKAHQEQEPPPPLPLPVEDDREISKENEEDEEVEYVVEILADLEPEQMSPLPLVTVYKAHQEQEPPPPLPLPVEDDREISKENEEDEEVEYVVEILADLEPEQMSPLPLVEEKKVAAKKDRNTKIKRYALMGLAAVGGGTLVGLTGGLAAPLIGAGVGTILGGASAAAIGSTAGMAVLGSAFGVAGAGLSGYKMKKRIGAVEEFEFDYLTEGCQLHITIAISGWLPPQSSCPATPSLSSCSQATTPMSQTSPVHSAVRKNNNNTMADPDRPPSVAAHQAEKWSRMSSTGSTHSLSSSASHSHSIGLPAMEPRFDGFYQPWATLYHSK</sequence>
<feature type="compositionally biased region" description="Low complexity" evidence="5">
    <location>
        <begin position="555"/>
        <end position="573"/>
    </location>
</feature>
<gene>
    <name evidence="7" type="ORF">CTOB1V02_LOCUS9504</name>
</gene>
<keyword evidence="3 6" id="KW-1133">Transmembrane helix</keyword>
<dbReference type="EMBL" id="OB663750">
    <property type="protein sequence ID" value="CAD7231658.1"/>
    <property type="molecule type" value="Genomic_DNA"/>
</dbReference>
<evidence type="ECO:0000256" key="5">
    <source>
        <dbReference type="SAM" id="MobiDB-lite"/>
    </source>
</evidence>